<gene>
    <name evidence="1" type="ORF">vBEcoMECOO78_02</name>
</gene>
<accession>A0A1W6JT25</accession>
<evidence type="ECO:0000313" key="2">
    <source>
        <dbReference type="Proteomes" id="UP000221777"/>
    </source>
</evidence>
<protein>
    <submittedName>
        <fullName evidence="1">Uncharacterized protein</fullName>
    </submittedName>
</protein>
<reference evidence="2" key="1">
    <citation type="submission" date="2017-03" db="EMBL/GenBank/DDBJ databases">
        <authorList>
            <person name="Guo Z."/>
            <person name="Lei L."/>
            <person name="Yang J."/>
        </authorList>
    </citation>
    <scope>NUCLEOTIDE SEQUENCE [LARGE SCALE GENOMIC DNA]</scope>
</reference>
<name>A0A1W6JT25_9CAUD</name>
<evidence type="ECO:0000313" key="1">
    <source>
        <dbReference type="EMBL" id="ARM70407.1"/>
    </source>
</evidence>
<sequence length="53" mass="6408">MIKPLDNWHAVRALADWYAFPQMRFLRRSLLARKCWALIRADRLLAERDKVQP</sequence>
<organism evidence="1 2">
    <name type="scientific">Escherichia phage vB_EcoM_ECOO78</name>
    <dbReference type="NCBI Taxonomy" id="1970797"/>
    <lineage>
        <taxon>Viruses</taxon>
        <taxon>Duplodnaviria</taxon>
        <taxon>Heunggongvirae</taxon>
        <taxon>Uroviricota</taxon>
        <taxon>Caudoviricetes</taxon>
        <taxon>Iiscvirinae</taxon>
        <taxon>Jilinvirus</taxon>
        <taxon>Jilinvirus ECOO78</taxon>
    </lineage>
</organism>
<keyword evidence="2" id="KW-1185">Reference proteome</keyword>
<dbReference type="Proteomes" id="UP000221777">
    <property type="component" value="Segment"/>
</dbReference>
<dbReference type="EMBL" id="KY705409">
    <property type="protein sequence ID" value="ARM70407.1"/>
    <property type="molecule type" value="Genomic_DNA"/>
</dbReference>
<proteinExistence type="predicted"/>